<organism evidence="2 3">
    <name type="scientific">Cryptotermes secundus</name>
    <dbReference type="NCBI Taxonomy" id="105785"/>
    <lineage>
        <taxon>Eukaryota</taxon>
        <taxon>Metazoa</taxon>
        <taxon>Ecdysozoa</taxon>
        <taxon>Arthropoda</taxon>
        <taxon>Hexapoda</taxon>
        <taxon>Insecta</taxon>
        <taxon>Pterygota</taxon>
        <taxon>Neoptera</taxon>
        <taxon>Polyneoptera</taxon>
        <taxon>Dictyoptera</taxon>
        <taxon>Blattodea</taxon>
        <taxon>Blattoidea</taxon>
        <taxon>Termitoidae</taxon>
        <taxon>Kalotermitidae</taxon>
        <taxon>Cryptotermitinae</taxon>
        <taxon>Cryptotermes</taxon>
    </lineage>
</organism>
<gene>
    <name evidence="2" type="ORF">B7P43_G15581</name>
</gene>
<dbReference type="PANTHER" id="PTHR21719:SF1">
    <property type="entry name" value="FI06402P-RELATED"/>
    <property type="match status" value="1"/>
</dbReference>
<sequence length="125" mass="14618">MPRDRPSSGNDKDNVGVHGFRGYYRPDADSSNRESKSCRCPSQFSARHVDGSCVCECFDKQRDCIRSKRGKEYLPHDDRICIMRGECVAPTCEFGTYLRRAGRCPRKREKFEAWQQYPLHDEEYK</sequence>
<keyword evidence="3" id="KW-1185">Reference proteome</keyword>
<dbReference type="AlphaFoldDB" id="A0A2J7QIP2"/>
<evidence type="ECO:0000313" key="3">
    <source>
        <dbReference type="Proteomes" id="UP000235965"/>
    </source>
</evidence>
<evidence type="ECO:0000256" key="1">
    <source>
        <dbReference type="SAM" id="MobiDB-lite"/>
    </source>
</evidence>
<dbReference type="InParanoid" id="A0A2J7QIP2"/>
<dbReference type="EMBL" id="NEVH01013582">
    <property type="protein sequence ID" value="PNF28455.1"/>
    <property type="molecule type" value="Genomic_DNA"/>
</dbReference>
<proteinExistence type="predicted"/>
<dbReference type="OrthoDB" id="6370328at2759"/>
<dbReference type="PANTHER" id="PTHR21719">
    <property type="entry name" value="FI06402P-RELATED"/>
    <property type="match status" value="1"/>
</dbReference>
<feature type="region of interest" description="Disordered" evidence="1">
    <location>
        <begin position="1"/>
        <end position="36"/>
    </location>
</feature>
<accession>A0A2J7QIP2</accession>
<comment type="caution">
    <text evidence="2">The sequence shown here is derived from an EMBL/GenBank/DDBJ whole genome shotgun (WGS) entry which is preliminary data.</text>
</comment>
<evidence type="ECO:0000313" key="2">
    <source>
        <dbReference type="EMBL" id="PNF28455.1"/>
    </source>
</evidence>
<feature type="compositionally biased region" description="Basic and acidic residues" evidence="1">
    <location>
        <begin position="24"/>
        <end position="36"/>
    </location>
</feature>
<feature type="compositionally biased region" description="Basic and acidic residues" evidence="1">
    <location>
        <begin position="1"/>
        <end position="15"/>
    </location>
</feature>
<dbReference type="Proteomes" id="UP000235965">
    <property type="component" value="Unassembled WGS sequence"/>
</dbReference>
<name>A0A2J7QIP2_9NEOP</name>
<dbReference type="STRING" id="105785.A0A2J7QIP2"/>
<reference evidence="2 3" key="1">
    <citation type="submission" date="2017-12" db="EMBL/GenBank/DDBJ databases">
        <title>Hemimetabolous genomes reveal molecular basis of termite eusociality.</title>
        <authorList>
            <person name="Harrison M.C."/>
            <person name="Jongepier E."/>
            <person name="Robertson H.M."/>
            <person name="Arning N."/>
            <person name="Bitard-Feildel T."/>
            <person name="Chao H."/>
            <person name="Childers C.P."/>
            <person name="Dinh H."/>
            <person name="Doddapaneni H."/>
            <person name="Dugan S."/>
            <person name="Gowin J."/>
            <person name="Greiner C."/>
            <person name="Han Y."/>
            <person name="Hu H."/>
            <person name="Hughes D.S.T."/>
            <person name="Huylmans A.-K."/>
            <person name="Kemena C."/>
            <person name="Kremer L.P.M."/>
            <person name="Lee S.L."/>
            <person name="Lopez-Ezquerra A."/>
            <person name="Mallet L."/>
            <person name="Monroy-Kuhn J.M."/>
            <person name="Moser A."/>
            <person name="Murali S.C."/>
            <person name="Muzny D.M."/>
            <person name="Otani S."/>
            <person name="Piulachs M.-D."/>
            <person name="Poelchau M."/>
            <person name="Qu J."/>
            <person name="Schaub F."/>
            <person name="Wada-Katsumata A."/>
            <person name="Worley K.C."/>
            <person name="Xie Q."/>
            <person name="Ylla G."/>
            <person name="Poulsen M."/>
            <person name="Gibbs R.A."/>
            <person name="Schal C."/>
            <person name="Richards S."/>
            <person name="Belles X."/>
            <person name="Korb J."/>
            <person name="Bornberg-Bauer E."/>
        </authorList>
    </citation>
    <scope>NUCLEOTIDE SEQUENCE [LARGE SCALE GENOMIC DNA]</scope>
    <source>
        <tissue evidence="2">Whole body</tissue>
    </source>
</reference>
<dbReference type="GO" id="GO:0035099">
    <property type="term" value="P:hemocyte migration"/>
    <property type="evidence" value="ECO:0007669"/>
    <property type="project" value="TreeGrafter"/>
</dbReference>
<protein>
    <submittedName>
        <fullName evidence="2">Uncharacterized protein</fullName>
    </submittedName>
</protein>